<keyword evidence="2" id="KW-0175">Coiled coil</keyword>
<dbReference type="Pfam" id="PF18073">
    <property type="entry name" value="Zn_ribbon_LapB"/>
    <property type="match status" value="1"/>
</dbReference>
<dbReference type="SMART" id="SM00028">
    <property type="entry name" value="TPR"/>
    <property type="match status" value="4"/>
</dbReference>
<sequence>MQELLFLGLFVVALAIGWFLGRREAIKVGFMLQPHGSAIDRQYFIGLNYLLNEQPDEAIETFIRALEVNPETVETHIAIGKLFCQRGDVERAIKVHQNLLARPNLTTQQADRVQLELARDYLAVGMHNRAERLLEELGSSSSSLRGEALGDLVTVYEQQRDWLQATEIGLRLLRERPDFAVIQAHYYCELAEEAIRDRDINRVQVHLQAALKVDPASTRAMLMLADLEERQGHTRALLKLLQRVALESPDFVPQILPLAKRCADNGDLDLAAYLDKVLERPEPPMLQTVLARSEQIEQQEGVTSAQRFLLAWVQQQPSIGGTLGLLKLQPHAVVQAEEAGMQVLEQLLESLQQQRPLYRCESCGFAGQKLYWQCPSCHGWSTIRPLKGYEVV</sequence>
<accession>A0A0F9TTY3</accession>
<dbReference type="EMBL" id="LAZR01000263">
    <property type="protein sequence ID" value="KKN78412.1"/>
    <property type="molecule type" value="Genomic_DNA"/>
</dbReference>
<dbReference type="GO" id="GO:0046872">
    <property type="term" value="F:metal ion binding"/>
    <property type="evidence" value="ECO:0007669"/>
    <property type="project" value="UniProtKB-KW"/>
</dbReference>
<evidence type="ECO:0000313" key="4">
    <source>
        <dbReference type="EMBL" id="KKN78412.1"/>
    </source>
</evidence>
<feature type="domain" description="LapB rubredoxin metal binding" evidence="3">
    <location>
        <begin position="358"/>
        <end position="385"/>
    </location>
</feature>
<dbReference type="SUPFAM" id="SSF48452">
    <property type="entry name" value="TPR-like"/>
    <property type="match status" value="1"/>
</dbReference>
<dbReference type="HAMAP" id="MF_00994">
    <property type="entry name" value="LPS_assembly_LapB"/>
    <property type="match status" value="1"/>
</dbReference>
<evidence type="ECO:0000256" key="1">
    <source>
        <dbReference type="ARBA" id="ARBA00022723"/>
    </source>
</evidence>
<dbReference type="NCBIfam" id="NF008757">
    <property type="entry name" value="PRK11788.1-5"/>
    <property type="match status" value="1"/>
</dbReference>
<dbReference type="PROSITE" id="PS50005">
    <property type="entry name" value="TPR"/>
    <property type="match status" value="1"/>
</dbReference>
<reference evidence="4" key="1">
    <citation type="journal article" date="2015" name="Nature">
        <title>Complex archaea that bridge the gap between prokaryotes and eukaryotes.</title>
        <authorList>
            <person name="Spang A."/>
            <person name="Saw J.H."/>
            <person name="Jorgensen S.L."/>
            <person name="Zaremba-Niedzwiedzka K."/>
            <person name="Martijn J."/>
            <person name="Lind A.E."/>
            <person name="van Eijk R."/>
            <person name="Schleper C."/>
            <person name="Guy L."/>
            <person name="Ettema T.J."/>
        </authorList>
    </citation>
    <scope>NUCLEOTIDE SEQUENCE</scope>
</reference>
<dbReference type="InterPro" id="IPR030865">
    <property type="entry name" value="LapB"/>
</dbReference>
<proteinExistence type="inferred from homology"/>
<evidence type="ECO:0000256" key="2">
    <source>
        <dbReference type="SAM" id="Coils"/>
    </source>
</evidence>
<feature type="coiled-coil region" evidence="2">
    <location>
        <begin position="334"/>
        <end position="361"/>
    </location>
</feature>
<dbReference type="InterPro" id="IPR041166">
    <property type="entry name" value="Rubredoxin_2"/>
</dbReference>
<dbReference type="InterPro" id="IPR011990">
    <property type="entry name" value="TPR-like_helical_dom_sf"/>
</dbReference>
<dbReference type="Gene3D" id="1.25.40.10">
    <property type="entry name" value="Tetratricopeptide repeat domain"/>
    <property type="match status" value="1"/>
</dbReference>
<name>A0A0F9TTY3_9ZZZZ</name>
<dbReference type="AlphaFoldDB" id="A0A0F9TTY3"/>
<dbReference type="GO" id="GO:0008653">
    <property type="term" value="P:lipopolysaccharide metabolic process"/>
    <property type="evidence" value="ECO:0007669"/>
    <property type="project" value="InterPro"/>
</dbReference>
<dbReference type="InterPro" id="IPR019734">
    <property type="entry name" value="TPR_rpt"/>
</dbReference>
<gene>
    <name evidence="4" type="ORF">LCGC14_0350600</name>
</gene>
<organism evidence="4">
    <name type="scientific">marine sediment metagenome</name>
    <dbReference type="NCBI Taxonomy" id="412755"/>
    <lineage>
        <taxon>unclassified sequences</taxon>
        <taxon>metagenomes</taxon>
        <taxon>ecological metagenomes</taxon>
    </lineage>
</organism>
<protein>
    <recommendedName>
        <fullName evidence="3">LapB rubredoxin metal binding domain-containing protein</fullName>
    </recommendedName>
</protein>
<evidence type="ECO:0000259" key="3">
    <source>
        <dbReference type="Pfam" id="PF18073"/>
    </source>
</evidence>
<dbReference type="Pfam" id="PF13432">
    <property type="entry name" value="TPR_16"/>
    <property type="match status" value="1"/>
</dbReference>
<comment type="caution">
    <text evidence="4">The sequence shown here is derived from an EMBL/GenBank/DDBJ whole genome shotgun (WGS) entry which is preliminary data.</text>
</comment>
<keyword evidence="1" id="KW-0479">Metal-binding</keyword>